<dbReference type="CDD" id="cd02022">
    <property type="entry name" value="DPCK"/>
    <property type="match status" value="1"/>
</dbReference>
<dbReference type="OrthoDB" id="9812943at2"/>
<comment type="caution">
    <text evidence="8">The sequence shown here is derived from an EMBL/GenBank/DDBJ whole genome shotgun (WGS) entry which is preliminary data.</text>
</comment>
<dbReference type="NCBIfam" id="TIGR00152">
    <property type="entry name" value="dephospho-CoA kinase"/>
    <property type="match status" value="1"/>
</dbReference>
<accession>A0A368N425</accession>
<dbReference type="GO" id="GO:0004140">
    <property type="term" value="F:dephospho-CoA kinase activity"/>
    <property type="evidence" value="ECO:0007669"/>
    <property type="project" value="UniProtKB-UniRule"/>
</dbReference>
<dbReference type="EC" id="2.7.1.24" evidence="5 6"/>
<comment type="pathway">
    <text evidence="5">Cofactor biosynthesis; coenzyme A biosynthesis; CoA from (R)-pantothenate: step 5/5.</text>
</comment>
<dbReference type="GO" id="GO:0015937">
    <property type="term" value="P:coenzyme A biosynthetic process"/>
    <property type="evidence" value="ECO:0007669"/>
    <property type="project" value="UniProtKB-UniRule"/>
</dbReference>
<dbReference type="EMBL" id="QPIE01000002">
    <property type="protein sequence ID" value="RCU44029.1"/>
    <property type="molecule type" value="Genomic_DNA"/>
</dbReference>
<dbReference type="GO" id="GO:0005524">
    <property type="term" value="F:ATP binding"/>
    <property type="evidence" value="ECO:0007669"/>
    <property type="project" value="UniProtKB-UniRule"/>
</dbReference>
<keyword evidence="5" id="KW-0963">Cytoplasm</keyword>
<comment type="function">
    <text evidence="5">Catalyzes the phosphorylation of the 3'-hydroxyl group of dephosphocoenzyme A to form coenzyme A.</text>
</comment>
<dbReference type="AlphaFoldDB" id="A0A368N425"/>
<name>A0A368N425_9FLAO</name>
<gene>
    <name evidence="5" type="primary">coaE</name>
    <name evidence="8" type="ORF">DQ356_03135</name>
</gene>
<dbReference type="HAMAP" id="MF_00376">
    <property type="entry name" value="Dephospho_CoA_kinase"/>
    <property type="match status" value="1"/>
</dbReference>
<keyword evidence="3 5" id="KW-0067">ATP-binding</keyword>
<keyword evidence="4 5" id="KW-0173">Coenzyme A biosynthesis</keyword>
<dbReference type="InterPro" id="IPR001977">
    <property type="entry name" value="Depp_CoAkinase"/>
</dbReference>
<dbReference type="Gene3D" id="3.40.50.300">
    <property type="entry name" value="P-loop containing nucleotide triphosphate hydrolases"/>
    <property type="match status" value="1"/>
</dbReference>
<keyword evidence="9" id="KW-1185">Reference proteome</keyword>
<dbReference type="Pfam" id="PF01121">
    <property type="entry name" value="CoaE"/>
    <property type="match status" value="1"/>
</dbReference>
<dbReference type="Proteomes" id="UP000252172">
    <property type="component" value="Unassembled WGS sequence"/>
</dbReference>
<evidence type="ECO:0000256" key="6">
    <source>
        <dbReference type="NCBIfam" id="TIGR00152"/>
    </source>
</evidence>
<evidence type="ECO:0000256" key="4">
    <source>
        <dbReference type="ARBA" id="ARBA00022993"/>
    </source>
</evidence>
<feature type="binding site" evidence="5">
    <location>
        <begin position="25"/>
        <end position="30"/>
    </location>
    <ligand>
        <name>ATP</name>
        <dbReference type="ChEBI" id="CHEBI:30616"/>
    </ligand>
</feature>
<dbReference type="PANTHER" id="PTHR10695:SF46">
    <property type="entry name" value="BIFUNCTIONAL COENZYME A SYNTHASE-RELATED"/>
    <property type="match status" value="1"/>
</dbReference>
<comment type="subcellular location">
    <subcellularLocation>
        <location evidence="5">Cytoplasm</location>
    </subcellularLocation>
</comment>
<evidence type="ECO:0000256" key="1">
    <source>
        <dbReference type="ARBA" id="ARBA00009018"/>
    </source>
</evidence>
<evidence type="ECO:0000256" key="2">
    <source>
        <dbReference type="ARBA" id="ARBA00022741"/>
    </source>
</evidence>
<dbReference type="InterPro" id="IPR027417">
    <property type="entry name" value="P-loop_NTPase"/>
</dbReference>
<proteinExistence type="inferred from homology"/>
<dbReference type="UniPathway" id="UPA00241">
    <property type="reaction ID" value="UER00356"/>
</dbReference>
<comment type="catalytic activity">
    <reaction evidence="5">
        <text>3'-dephospho-CoA + ATP = ADP + CoA + H(+)</text>
        <dbReference type="Rhea" id="RHEA:18245"/>
        <dbReference type="ChEBI" id="CHEBI:15378"/>
        <dbReference type="ChEBI" id="CHEBI:30616"/>
        <dbReference type="ChEBI" id="CHEBI:57287"/>
        <dbReference type="ChEBI" id="CHEBI:57328"/>
        <dbReference type="ChEBI" id="CHEBI:456216"/>
        <dbReference type="EC" id="2.7.1.24"/>
    </reaction>
</comment>
<sequence length="212" mass="24270">MDTTEGEPPPSEPEPKIIGLTGGIGSGKTTAAQFIEESGFPVYYSDIRAKEIVNENEVLKQSIQELLSPESYDAEGLYNRKTVAEKVFGNPVLLQQLNSLIHPAVRDDFEYWVRRQHTPFVFKETALLFELGLEKESFRTILVTAEDNLRIKRVMDRDGKTYREIKSVMEQQMPEKDKMKRADFIIHNNNGIETLKKEIEQVLQALNVVVKQ</sequence>
<keyword evidence="5 8" id="KW-0418">Kinase</keyword>
<dbReference type="SUPFAM" id="SSF52540">
    <property type="entry name" value="P-loop containing nucleoside triphosphate hydrolases"/>
    <property type="match status" value="1"/>
</dbReference>
<dbReference type="PRINTS" id="PR00988">
    <property type="entry name" value="URIDINKINASE"/>
</dbReference>
<keyword evidence="2 5" id="KW-0547">Nucleotide-binding</keyword>
<keyword evidence="5 8" id="KW-0808">Transferase</keyword>
<evidence type="ECO:0000256" key="3">
    <source>
        <dbReference type="ARBA" id="ARBA00022840"/>
    </source>
</evidence>
<organism evidence="8 9">
    <name type="scientific">Chryseobacterium lacus</name>
    <dbReference type="NCBI Taxonomy" id="2058346"/>
    <lineage>
        <taxon>Bacteria</taxon>
        <taxon>Pseudomonadati</taxon>
        <taxon>Bacteroidota</taxon>
        <taxon>Flavobacteriia</taxon>
        <taxon>Flavobacteriales</taxon>
        <taxon>Weeksellaceae</taxon>
        <taxon>Chryseobacterium group</taxon>
        <taxon>Chryseobacterium</taxon>
    </lineage>
</organism>
<evidence type="ECO:0000256" key="7">
    <source>
        <dbReference type="SAM" id="MobiDB-lite"/>
    </source>
</evidence>
<evidence type="ECO:0000313" key="8">
    <source>
        <dbReference type="EMBL" id="RCU44029.1"/>
    </source>
</evidence>
<evidence type="ECO:0000313" key="9">
    <source>
        <dbReference type="Proteomes" id="UP000252172"/>
    </source>
</evidence>
<protein>
    <recommendedName>
        <fullName evidence="5 6">Dephospho-CoA kinase</fullName>
        <ecNumber evidence="5 6">2.7.1.24</ecNumber>
    </recommendedName>
    <alternativeName>
        <fullName evidence="5">Dephosphocoenzyme A kinase</fullName>
    </alternativeName>
</protein>
<dbReference type="RefSeq" id="WP_114303008.1">
    <property type="nucleotide sequence ID" value="NZ_QPIE01000002.1"/>
</dbReference>
<dbReference type="PANTHER" id="PTHR10695">
    <property type="entry name" value="DEPHOSPHO-COA KINASE-RELATED"/>
    <property type="match status" value="1"/>
</dbReference>
<feature type="region of interest" description="Disordered" evidence="7">
    <location>
        <begin position="1"/>
        <end position="20"/>
    </location>
</feature>
<reference evidence="8 9" key="1">
    <citation type="submission" date="2018-07" db="EMBL/GenBank/DDBJ databases">
        <title>Chryseobacterium lacus sp. nov., isolated from lake water.</title>
        <authorList>
            <person name="Li C.-M."/>
        </authorList>
    </citation>
    <scope>NUCLEOTIDE SEQUENCE [LARGE SCALE GENOMIC DNA]</scope>
    <source>
        <strain evidence="8 9">YLOS41</strain>
    </source>
</reference>
<dbReference type="GO" id="GO:0005737">
    <property type="term" value="C:cytoplasm"/>
    <property type="evidence" value="ECO:0007669"/>
    <property type="project" value="UniProtKB-SubCell"/>
</dbReference>
<comment type="similarity">
    <text evidence="1 5">Belongs to the CoaE family.</text>
</comment>
<dbReference type="PROSITE" id="PS51219">
    <property type="entry name" value="DPCK"/>
    <property type="match status" value="1"/>
</dbReference>
<evidence type="ECO:0000256" key="5">
    <source>
        <dbReference type="HAMAP-Rule" id="MF_00376"/>
    </source>
</evidence>